<evidence type="ECO:0000256" key="1">
    <source>
        <dbReference type="ARBA" id="ARBA00010716"/>
    </source>
</evidence>
<reference evidence="10 11" key="1">
    <citation type="submission" date="2019-11" db="EMBL/GenBank/DDBJ databases">
        <title>P. haliotis isolates from Z. marina roots.</title>
        <authorList>
            <person name="Cohen M."/>
            <person name="Jospin G."/>
            <person name="Eisen J.A."/>
            <person name="Coil D.A."/>
        </authorList>
    </citation>
    <scope>NUCLEOTIDE SEQUENCE [LARGE SCALE GENOMIC DNA]</scope>
    <source>
        <strain evidence="10 11">UCD-MCMsp1aY</strain>
    </source>
</reference>
<dbReference type="Gene3D" id="2.30.40.10">
    <property type="entry name" value="Urease, subunit C, domain 1"/>
    <property type="match status" value="1"/>
</dbReference>
<dbReference type="NCBIfam" id="TIGR00221">
    <property type="entry name" value="nagA"/>
    <property type="match status" value="1"/>
</dbReference>
<dbReference type="AlphaFoldDB" id="A0A6N8FCD9"/>
<evidence type="ECO:0000256" key="2">
    <source>
        <dbReference type="ARBA" id="ARBA00022723"/>
    </source>
</evidence>
<feature type="binding site" evidence="7">
    <location>
        <position position="139"/>
    </location>
    <ligand>
        <name>substrate</name>
    </ligand>
</feature>
<keyword evidence="2 8" id="KW-0479">Metal-binding</keyword>
<accession>A0A6N8FCD9</accession>
<dbReference type="PIRSF" id="PIRSF038994">
    <property type="entry name" value="NagA"/>
    <property type="match status" value="1"/>
</dbReference>
<comment type="similarity">
    <text evidence="1 5">Belongs to the metallo-dependent hydrolases superfamily. NagA family.</text>
</comment>
<evidence type="ECO:0000256" key="7">
    <source>
        <dbReference type="PIRSR" id="PIRSR038994-2"/>
    </source>
</evidence>
<dbReference type="Pfam" id="PF01979">
    <property type="entry name" value="Amidohydro_1"/>
    <property type="match status" value="1"/>
</dbReference>
<dbReference type="InterPro" id="IPR006680">
    <property type="entry name" value="Amidohydro-rel"/>
</dbReference>
<dbReference type="InterPro" id="IPR011059">
    <property type="entry name" value="Metal-dep_hydrolase_composite"/>
</dbReference>
<protein>
    <recommendedName>
        <fullName evidence="5">N-acetylgalactosamine-6-phosphate deacetylase</fullName>
        <ecNumber evidence="5">3.5.1.25</ecNumber>
    </recommendedName>
    <alternativeName>
        <fullName evidence="5">N-acetylglucosamine-6-phosphate deacetylase</fullName>
    </alternativeName>
</protein>
<feature type="binding site" evidence="7">
    <location>
        <begin position="216"/>
        <end position="217"/>
    </location>
    <ligand>
        <name>substrate</name>
    </ligand>
</feature>
<dbReference type="EMBL" id="WOCD01000003">
    <property type="protein sequence ID" value="MUH72827.1"/>
    <property type="molecule type" value="Genomic_DNA"/>
</dbReference>
<keyword evidence="11" id="KW-1185">Reference proteome</keyword>
<feature type="binding site" evidence="7">
    <location>
        <position position="224"/>
    </location>
    <ligand>
        <name>substrate</name>
    </ligand>
</feature>
<dbReference type="InterPro" id="IPR032466">
    <property type="entry name" value="Metal_Hydrolase"/>
</dbReference>
<comment type="catalytic activity">
    <reaction evidence="5">
        <text>N-acetyl-D-glucosamine 6-phosphate + H2O = D-glucosamine 6-phosphate + acetate</text>
        <dbReference type="Rhea" id="RHEA:22936"/>
        <dbReference type="ChEBI" id="CHEBI:15377"/>
        <dbReference type="ChEBI" id="CHEBI:30089"/>
        <dbReference type="ChEBI" id="CHEBI:57513"/>
        <dbReference type="ChEBI" id="CHEBI:58725"/>
        <dbReference type="EC" id="3.5.1.25"/>
    </reaction>
</comment>
<dbReference type="SUPFAM" id="SSF51556">
    <property type="entry name" value="Metallo-dependent hydrolases"/>
    <property type="match status" value="1"/>
</dbReference>
<dbReference type="GO" id="GO:0008448">
    <property type="term" value="F:N-acetylglucosamine-6-phosphate deacetylase activity"/>
    <property type="evidence" value="ECO:0007669"/>
    <property type="project" value="UniProtKB-UniRule"/>
</dbReference>
<feature type="binding site" evidence="8">
    <location>
        <position position="128"/>
    </location>
    <ligand>
        <name>Zn(2+)</name>
        <dbReference type="ChEBI" id="CHEBI:29105"/>
    </ligand>
</feature>
<feature type="binding site" evidence="7">
    <location>
        <position position="248"/>
    </location>
    <ligand>
        <name>substrate</name>
    </ligand>
</feature>
<evidence type="ECO:0000256" key="8">
    <source>
        <dbReference type="PIRSR" id="PIRSR038994-3"/>
    </source>
</evidence>
<keyword evidence="3 5" id="KW-0378">Hydrolase</keyword>
<dbReference type="GO" id="GO:0006046">
    <property type="term" value="P:N-acetylglucosamine catabolic process"/>
    <property type="evidence" value="ECO:0007669"/>
    <property type="project" value="TreeGrafter"/>
</dbReference>
<feature type="binding site" evidence="7">
    <location>
        <begin position="319"/>
        <end position="321"/>
    </location>
    <ligand>
        <name>substrate</name>
    </ligand>
</feature>
<feature type="binding site" evidence="8">
    <location>
        <position position="192"/>
    </location>
    <ligand>
        <name>Zn(2+)</name>
        <dbReference type="ChEBI" id="CHEBI:29105"/>
    </ligand>
</feature>
<evidence type="ECO:0000256" key="6">
    <source>
        <dbReference type="PIRSR" id="PIRSR038994-1"/>
    </source>
</evidence>
<dbReference type="PANTHER" id="PTHR11113">
    <property type="entry name" value="N-ACETYLGLUCOSAMINE-6-PHOSPHATE DEACETYLASE"/>
    <property type="match status" value="1"/>
</dbReference>
<organism evidence="10 11">
    <name type="scientific">Psychrosphaera haliotis</name>
    <dbReference type="NCBI Taxonomy" id="555083"/>
    <lineage>
        <taxon>Bacteria</taxon>
        <taxon>Pseudomonadati</taxon>
        <taxon>Pseudomonadota</taxon>
        <taxon>Gammaproteobacteria</taxon>
        <taxon>Alteromonadales</taxon>
        <taxon>Pseudoalteromonadaceae</taxon>
        <taxon>Psychrosphaera</taxon>
    </lineage>
</organism>
<name>A0A6N8FCD9_9GAMM</name>
<feature type="active site" description="Proton donor/acceptor" evidence="6">
    <location>
        <position position="286"/>
    </location>
</feature>
<dbReference type="Gene3D" id="3.20.20.140">
    <property type="entry name" value="Metal-dependent hydrolases"/>
    <property type="match status" value="1"/>
</dbReference>
<sequence>MNKFIAPEYLFDGNRLIQNSVLEIQNGCVYEIHHNTLLSDFPTAISLNGILSPGFIDLQVNGGGAVLFNDDPSIHGLQRIVNAHNVSGTSHILPTVITDKIEVMKQAADSVSAAIEQGLAGVLGIHFEGPHISEPKKGVHPEVSIRTLGDAEKKLYSRSDIGIKLITLDPDAVSLEDIKYLIANNCIVSVGHTNASYVSIKAAIDAGASGFTHLYNAMSPLTGREPGAVGAALNSERVYAGIILDGFHVDYVSAKLAWKIKNQLTNSSAFPDSSEKKTGKLYLVSDAMSSIGSDQTSFNLFNQTVSVCNGKLTNESGTLAGAHLNLLMAVQNTKQHLHLSNEACLKMAITYPAEFIGLDANKFAVVKGSEANFIQLDEYLNLIQRHTY</sequence>
<evidence type="ECO:0000256" key="3">
    <source>
        <dbReference type="ARBA" id="ARBA00022801"/>
    </source>
</evidence>
<dbReference type="RefSeq" id="WP_155695976.1">
    <property type="nucleotide sequence ID" value="NZ_WOCD01000003.1"/>
</dbReference>
<dbReference type="InterPro" id="IPR003764">
    <property type="entry name" value="GlcNAc_6-P_deAcase"/>
</dbReference>
<dbReference type="Proteomes" id="UP000439994">
    <property type="component" value="Unassembled WGS sequence"/>
</dbReference>
<evidence type="ECO:0000259" key="9">
    <source>
        <dbReference type="Pfam" id="PF01979"/>
    </source>
</evidence>
<feature type="binding site" evidence="8">
    <location>
        <position position="213"/>
    </location>
    <ligand>
        <name>Zn(2+)</name>
        <dbReference type="ChEBI" id="CHEBI:29105"/>
    </ligand>
</feature>
<dbReference type="EC" id="3.5.1.25" evidence="5"/>
<evidence type="ECO:0000256" key="4">
    <source>
        <dbReference type="ARBA" id="ARBA00023277"/>
    </source>
</evidence>
<comment type="caution">
    <text evidence="10">The sequence shown here is derived from an EMBL/GenBank/DDBJ whole genome shotgun (WGS) entry which is preliminary data.</text>
</comment>
<dbReference type="OrthoDB" id="9776488at2"/>
<evidence type="ECO:0000313" key="10">
    <source>
        <dbReference type="EMBL" id="MUH72827.1"/>
    </source>
</evidence>
<feature type="domain" description="Amidohydrolase-related" evidence="9">
    <location>
        <begin position="50"/>
        <end position="378"/>
    </location>
</feature>
<evidence type="ECO:0000256" key="5">
    <source>
        <dbReference type="PIRNR" id="PIRNR038994"/>
    </source>
</evidence>
<keyword evidence="4 5" id="KW-0119">Carbohydrate metabolism</keyword>
<gene>
    <name evidence="10" type="primary">nagA</name>
    <name evidence="10" type="ORF">GNP35_10170</name>
</gene>
<dbReference type="PANTHER" id="PTHR11113:SF14">
    <property type="entry name" value="N-ACETYLGLUCOSAMINE-6-PHOSPHATE DEACETYLASE"/>
    <property type="match status" value="1"/>
</dbReference>
<dbReference type="GO" id="GO:0046872">
    <property type="term" value="F:metal ion binding"/>
    <property type="evidence" value="ECO:0007669"/>
    <property type="project" value="UniProtKB-KW"/>
</dbReference>
<evidence type="ECO:0000313" key="11">
    <source>
        <dbReference type="Proteomes" id="UP000439994"/>
    </source>
</evidence>
<proteinExistence type="inferred from homology"/>
<comment type="cofactor">
    <cofactor evidence="8">
        <name>a divalent metal cation</name>
        <dbReference type="ChEBI" id="CHEBI:60240"/>
    </cofactor>
    <text evidence="8">Binds 1 divalent metal cation per subunit.</text>
</comment>